<dbReference type="EMBL" id="AP014714">
    <property type="protein sequence ID" value="BAQ22714.1"/>
    <property type="molecule type" value="Genomic_DNA"/>
</dbReference>
<dbReference type="GeneID" id="26519070"/>
<sequence>MKDIDSLSELTDEQIEEAQKRLEEANAKTATEQANAILKKHKREIKRLNEHAQGAVLENNYDAYKYAIEKLRTIYRQPYNDVLIASMWASTRQQIWNIINAGTKTV</sequence>
<keyword evidence="1" id="KW-0175">Coiled coil</keyword>
<accession>A0A0B6VQY1</accession>
<protein>
    <submittedName>
        <fullName evidence="2">Uncharacterized protein</fullName>
    </submittedName>
</protein>
<name>A0A0B6VQY1_9CAUD</name>
<dbReference type="Proteomes" id="UP000204657">
    <property type="component" value="Segment"/>
</dbReference>
<evidence type="ECO:0000313" key="3">
    <source>
        <dbReference type="Proteomes" id="UP000204657"/>
    </source>
</evidence>
<gene>
    <name evidence="2" type="primary">a-gt.4</name>
</gene>
<reference evidence="2 3" key="1">
    <citation type="submission" date="2015-02" db="EMBL/GenBank/DDBJ databases">
        <title>Complete genome sequences of Edwardsiella bacteriophages, PEi20 and PEi26.</title>
        <authorList>
            <person name="Yasuike M."/>
            <person name="Nishiki I."/>
            <person name="Iwasaki Y."/>
            <person name="Nakamura Y."/>
            <person name="Fujiwara A."/>
            <person name="Hassan E.S."/>
            <person name="Mahmoud M.M."/>
            <person name="Kawato Y."/>
            <person name="Nagai S."/>
            <person name="Kobayashi T."/>
            <person name="Ototake M."/>
            <person name="Nakai T."/>
        </authorList>
    </citation>
    <scope>NUCLEOTIDE SEQUENCE [LARGE SCALE GENOMIC DNA]</scope>
</reference>
<keyword evidence="3" id="KW-1185">Reference proteome</keyword>
<dbReference type="OrthoDB" id="17010at10239"/>
<dbReference type="KEGG" id="vg:26519070"/>
<dbReference type="RefSeq" id="YP_009190222.1">
    <property type="nucleotide sequence ID" value="NC_028683.1"/>
</dbReference>
<proteinExistence type="predicted"/>
<dbReference type="InterPro" id="IPR022558">
    <property type="entry name" value="DUF2654"/>
</dbReference>
<dbReference type="Pfam" id="PF10849">
    <property type="entry name" value="DUF2654"/>
    <property type="match status" value="1"/>
</dbReference>
<evidence type="ECO:0000313" key="2">
    <source>
        <dbReference type="EMBL" id="BAQ22714.1"/>
    </source>
</evidence>
<evidence type="ECO:0000256" key="1">
    <source>
        <dbReference type="SAM" id="Coils"/>
    </source>
</evidence>
<organism evidence="2 3">
    <name type="scientific">Edwardsiella phage PEi20</name>
    <dbReference type="NCBI Taxonomy" id="1608310"/>
    <lineage>
        <taxon>Viruses</taxon>
        <taxon>Duplodnaviria</taxon>
        <taxon>Heunggongvirae</taxon>
        <taxon>Uroviricota</taxon>
        <taxon>Caudoviricetes</taxon>
        <taxon>Pantevenvirales</taxon>
        <taxon>Straboviridae</taxon>
        <taxon>Tevenvirinae</taxon>
        <taxon>Kanagawavirus</taxon>
        <taxon>Kanagawavirus pei20</taxon>
    </lineage>
</organism>
<feature type="coiled-coil region" evidence="1">
    <location>
        <begin position="8"/>
        <end position="58"/>
    </location>
</feature>